<dbReference type="InterPro" id="IPR003445">
    <property type="entry name" value="Cat_transpt"/>
</dbReference>
<comment type="subcellular location">
    <subcellularLocation>
        <location evidence="1">Cell membrane</location>
        <topology evidence="1">Multi-pass membrane protein</topology>
    </subcellularLocation>
</comment>
<feature type="transmembrane region" description="Helical" evidence="9">
    <location>
        <begin position="347"/>
        <end position="375"/>
    </location>
</feature>
<feature type="compositionally biased region" description="Polar residues" evidence="8">
    <location>
        <begin position="1"/>
        <end position="12"/>
    </location>
</feature>
<reference evidence="10 11" key="1">
    <citation type="submission" date="2020-05" db="EMBL/GenBank/DDBJ databases">
        <title>Actinomyces sp. zg-325.</title>
        <authorList>
            <person name="Yang C."/>
        </authorList>
    </citation>
    <scope>NUCLEOTIDE SEQUENCE [LARGE SCALE GENOMIC DNA]</scope>
    <source>
        <strain evidence="11">zg-325</strain>
    </source>
</reference>
<evidence type="ECO:0000256" key="8">
    <source>
        <dbReference type="SAM" id="MobiDB-lite"/>
    </source>
</evidence>
<evidence type="ECO:0000256" key="1">
    <source>
        <dbReference type="ARBA" id="ARBA00004651"/>
    </source>
</evidence>
<evidence type="ECO:0000256" key="5">
    <source>
        <dbReference type="ARBA" id="ARBA00022989"/>
    </source>
</evidence>
<accession>A0A6M8B9T2</accession>
<feature type="transmembrane region" description="Helical" evidence="9">
    <location>
        <begin position="94"/>
        <end position="113"/>
    </location>
</feature>
<feature type="transmembrane region" description="Helical" evidence="9">
    <location>
        <begin position="62"/>
        <end position="82"/>
    </location>
</feature>
<feature type="transmembrane region" description="Helical" evidence="9">
    <location>
        <begin position="208"/>
        <end position="227"/>
    </location>
</feature>
<evidence type="ECO:0000256" key="2">
    <source>
        <dbReference type="ARBA" id="ARBA00022448"/>
    </source>
</evidence>
<name>A0A6M8B9T2_9ACTO</name>
<feature type="region of interest" description="Disordered" evidence="8">
    <location>
        <begin position="1"/>
        <end position="20"/>
    </location>
</feature>
<evidence type="ECO:0000313" key="11">
    <source>
        <dbReference type="Proteomes" id="UP000504752"/>
    </source>
</evidence>
<evidence type="ECO:0000256" key="6">
    <source>
        <dbReference type="ARBA" id="ARBA00023065"/>
    </source>
</evidence>
<dbReference type="GO" id="GO:0030001">
    <property type="term" value="P:metal ion transport"/>
    <property type="evidence" value="ECO:0007669"/>
    <property type="project" value="UniProtKB-ARBA"/>
</dbReference>
<evidence type="ECO:0000256" key="9">
    <source>
        <dbReference type="SAM" id="Phobius"/>
    </source>
</evidence>
<organism evidence="10 11">
    <name type="scientific">Actinomyces marmotae</name>
    <dbReference type="NCBI Taxonomy" id="2737173"/>
    <lineage>
        <taxon>Bacteria</taxon>
        <taxon>Bacillati</taxon>
        <taxon>Actinomycetota</taxon>
        <taxon>Actinomycetes</taxon>
        <taxon>Actinomycetales</taxon>
        <taxon>Actinomycetaceae</taxon>
        <taxon>Actinomyces</taxon>
    </lineage>
</organism>
<dbReference type="EMBL" id="CP053642">
    <property type="protein sequence ID" value="QKD80171.1"/>
    <property type="molecule type" value="Genomic_DNA"/>
</dbReference>
<gene>
    <name evidence="10" type="ORF">HPC72_08065</name>
</gene>
<proteinExistence type="predicted"/>
<dbReference type="PANTHER" id="PTHR32024">
    <property type="entry name" value="TRK SYSTEM POTASSIUM UPTAKE PROTEIN TRKG-RELATED"/>
    <property type="match status" value="1"/>
</dbReference>
<dbReference type="Pfam" id="PF02386">
    <property type="entry name" value="TrkH"/>
    <property type="match status" value="1"/>
</dbReference>
<keyword evidence="3" id="KW-1003">Cell membrane</keyword>
<sequence>MPVPSSSKSPRQSPGPLSALSTAPEDAALMPADRGPATGPRGLLVRLGLYDRLARAARFSPARLAVVIFAAIIGAVAALLALPISTASGRAPSLVDSLFTATSAVCVTGLTTVDTATYWSTFGQAVIILGAAIGGLGVMTLASLLSFAVNRHVGLTQRILAASENQSRLGDVAALLRAVIITALGAEVILAIVLLPRFLTLGEPLPRALWYSAFMSLSIFNNAGFVIMPEGLEPYASDWWMGLPIVVGTFVGALGFPVVLDMVRRRRRPRQWTLHTKLTLATYSLLTAGSAITLTAFEWANPRTLGPMPIGSKILNGLIMGVDSRSSGLSLINTDHMRETTWFVQDALMFIGGGSASTAGGIKVTTFAILLMAIVAEARGDEDIEIFGRRITPQAVRLSVAVAFIGSCVVGVASVLLLEITGLSLDRVLFEVISAFATVGLSTGITPILPTSGKYVIIVLMFVGRAGTMTAASALAMRERRRVIRMPEERPLIG</sequence>
<keyword evidence="5 9" id="KW-1133">Transmembrane helix</keyword>
<evidence type="ECO:0000256" key="7">
    <source>
        <dbReference type="ARBA" id="ARBA00023136"/>
    </source>
</evidence>
<keyword evidence="11" id="KW-1185">Reference proteome</keyword>
<evidence type="ECO:0000256" key="3">
    <source>
        <dbReference type="ARBA" id="ARBA00022475"/>
    </source>
</evidence>
<dbReference type="GO" id="GO:0005886">
    <property type="term" value="C:plasma membrane"/>
    <property type="evidence" value="ECO:0007669"/>
    <property type="project" value="UniProtKB-SubCell"/>
</dbReference>
<dbReference type="GO" id="GO:0008324">
    <property type="term" value="F:monoatomic cation transmembrane transporter activity"/>
    <property type="evidence" value="ECO:0007669"/>
    <property type="project" value="InterPro"/>
</dbReference>
<dbReference type="PANTHER" id="PTHR32024:SF1">
    <property type="entry name" value="KTR SYSTEM POTASSIUM UPTAKE PROTEIN B"/>
    <property type="match status" value="1"/>
</dbReference>
<evidence type="ECO:0000313" key="10">
    <source>
        <dbReference type="EMBL" id="QKD80171.1"/>
    </source>
</evidence>
<keyword evidence="7 9" id="KW-0472">Membrane</keyword>
<feature type="transmembrane region" description="Helical" evidence="9">
    <location>
        <begin position="125"/>
        <end position="149"/>
    </location>
</feature>
<feature type="transmembrane region" description="Helical" evidence="9">
    <location>
        <begin position="455"/>
        <end position="476"/>
    </location>
</feature>
<keyword evidence="6" id="KW-0406">Ion transport</keyword>
<feature type="transmembrane region" description="Helical" evidence="9">
    <location>
        <begin position="174"/>
        <end position="196"/>
    </location>
</feature>
<keyword evidence="2" id="KW-0813">Transport</keyword>
<evidence type="ECO:0000256" key="4">
    <source>
        <dbReference type="ARBA" id="ARBA00022692"/>
    </source>
</evidence>
<feature type="transmembrane region" description="Helical" evidence="9">
    <location>
        <begin position="395"/>
        <end position="416"/>
    </location>
</feature>
<dbReference type="KEGG" id="amam:HPC72_08065"/>
<keyword evidence="4 9" id="KW-0812">Transmembrane</keyword>
<feature type="transmembrane region" description="Helical" evidence="9">
    <location>
        <begin position="239"/>
        <end position="260"/>
    </location>
</feature>
<dbReference type="Proteomes" id="UP000504752">
    <property type="component" value="Chromosome"/>
</dbReference>
<dbReference type="AlphaFoldDB" id="A0A6M8B9T2"/>
<feature type="transmembrane region" description="Helical" evidence="9">
    <location>
        <begin position="428"/>
        <end position="449"/>
    </location>
</feature>
<protein>
    <submittedName>
        <fullName evidence="10">TrkH family potassium uptake protein</fullName>
    </submittedName>
</protein>